<organism evidence="3 4">
    <name type="scientific">Roseivirga ehrenbergii (strain DSM 102268 / JCM 13514 / KCTC 12282 / NCIMB 14502 / KMM 6017)</name>
    <dbReference type="NCBI Taxonomy" id="279360"/>
    <lineage>
        <taxon>Bacteria</taxon>
        <taxon>Pseudomonadati</taxon>
        <taxon>Bacteroidota</taxon>
        <taxon>Cytophagia</taxon>
        <taxon>Cytophagales</taxon>
        <taxon>Roseivirgaceae</taxon>
        <taxon>Roseivirga</taxon>
    </lineage>
</organism>
<gene>
    <name evidence="3" type="ORF">MB14_16510</name>
</gene>
<dbReference type="PROSITE" id="PS51257">
    <property type="entry name" value="PROKAR_LIPOPROTEIN"/>
    <property type="match status" value="1"/>
</dbReference>
<reference evidence="3" key="1">
    <citation type="submission" date="2016-01" db="EMBL/GenBank/DDBJ databases">
        <title>Genome sequencing of Roseivirga ehrenbergii KMM 6017.</title>
        <authorList>
            <person name="Selvaratnam C."/>
            <person name="Thevarajoo S."/>
            <person name="Goh K.M."/>
            <person name="Ee R."/>
            <person name="Chan K.-G."/>
            <person name="Chong C.S."/>
        </authorList>
    </citation>
    <scope>NUCLEOTIDE SEQUENCE [LARGE SCALE GENOMIC DNA]</scope>
    <source>
        <strain evidence="3">KMM 6017</strain>
    </source>
</reference>
<evidence type="ECO:0000313" key="3">
    <source>
        <dbReference type="EMBL" id="KYG80143.1"/>
    </source>
</evidence>
<evidence type="ECO:0000256" key="1">
    <source>
        <dbReference type="SAM" id="Phobius"/>
    </source>
</evidence>
<sequence>MERDLEKNSLLNLLKSNMVINITLLACSFVVAFLIAELTLRIVSPHKQFSSLYLNVNEQSVFPGYALYPGLNEQFTYTSNHLGYRSNHLFGKDSYGILAIGGSTTECVYLGDENGWTQLLETRLNSTSNQAITVGNVGSAGLAAPNHYLQLKHLVPQYKYVDMVVVLVGVNDFLKALQLNGVQDEMTLEENYRRTFKDYPRAVNKKWYRKTELWMHMRDVNNGWKNLFGHLTPDSLISISNSTMEMRRKAIKTDALPDLLIYLDGYEEYIRDMVSLSNQYKTKLVLITQPVLWHENMSDFEEQLTIFGIPPTIDGYTYSTKALAEGMELYNDRLRMVADEMNVTIIDLAEVLPKDTSIFYDYCHFNLEGAERVADTVYDHLKLLISEPIVHDN</sequence>
<dbReference type="InterPro" id="IPR051532">
    <property type="entry name" value="Ester_Hydrolysis_Enzymes"/>
</dbReference>
<dbReference type="RefSeq" id="WP_062590593.1">
    <property type="nucleotide sequence ID" value="NZ_LQZQ01000005.1"/>
</dbReference>
<feature type="domain" description="SGNH hydrolase-type esterase" evidence="2">
    <location>
        <begin position="99"/>
        <end position="371"/>
    </location>
</feature>
<keyword evidence="4" id="KW-1185">Reference proteome</keyword>
<comment type="caution">
    <text evidence="3">The sequence shown here is derived from an EMBL/GenBank/DDBJ whole genome shotgun (WGS) entry which is preliminary data.</text>
</comment>
<dbReference type="AlphaFoldDB" id="A0A150XN73"/>
<dbReference type="InterPro" id="IPR036514">
    <property type="entry name" value="SGNH_hydro_sf"/>
</dbReference>
<feature type="transmembrane region" description="Helical" evidence="1">
    <location>
        <begin position="20"/>
        <end position="40"/>
    </location>
</feature>
<evidence type="ECO:0000313" key="4">
    <source>
        <dbReference type="Proteomes" id="UP000075583"/>
    </source>
</evidence>
<dbReference type="EMBL" id="LQZQ01000005">
    <property type="protein sequence ID" value="KYG80143.1"/>
    <property type="molecule type" value="Genomic_DNA"/>
</dbReference>
<dbReference type="PANTHER" id="PTHR30383">
    <property type="entry name" value="THIOESTERASE 1/PROTEASE 1/LYSOPHOSPHOLIPASE L1"/>
    <property type="match status" value="1"/>
</dbReference>
<keyword evidence="1" id="KW-0812">Transmembrane</keyword>
<dbReference type="Gene3D" id="3.40.50.1110">
    <property type="entry name" value="SGNH hydrolase"/>
    <property type="match status" value="1"/>
</dbReference>
<dbReference type="InterPro" id="IPR013830">
    <property type="entry name" value="SGNH_hydro"/>
</dbReference>
<keyword evidence="1" id="KW-1133">Transmembrane helix</keyword>
<accession>A0A150XN73</accession>
<dbReference type="SUPFAM" id="SSF52266">
    <property type="entry name" value="SGNH hydrolase"/>
    <property type="match status" value="1"/>
</dbReference>
<evidence type="ECO:0000259" key="2">
    <source>
        <dbReference type="Pfam" id="PF13472"/>
    </source>
</evidence>
<dbReference type="GO" id="GO:0016788">
    <property type="term" value="F:hydrolase activity, acting on ester bonds"/>
    <property type="evidence" value="ECO:0007669"/>
    <property type="project" value="UniProtKB-ARBA"/>
</dbReference>
<keyword evidence="1" id="KW-0472">Membrane</keyword>
<dbReference type="STRING" id="279360.MB14_16510"/>
<protein>
    <recommendedName>
        <fullName evidence="2">SGNH hydrolase-type esterase domain-containing protein</fullName>
    </recommendedName>
</protein>
<dbReference type="OrthoDB" id="7333037at2"/>
<name>A0A150XN73_ROSEK</name>
<proteinExistence type="predicted"/>
<dbReference type="Pfam" id="PF13472">
    <property type="entry name" value="Lipase_GDSL_2"/>
    <property type="match status" value="1"/>
</dbReference>
<dbReference type="Proteomes" id="UP000075583">
    <property type="component" value="Unassembled WGS sequence"/>
</dbReference>